<dbReference type="GO" id="GO:0051983">
    <property type="term" value="P:regulation of chromosome segregation"/>
    <property type="evidence" value="ECO:0007669"/>
    <property type="project" value="TreeGrafter"/>
</dbReference>
<feature type="compositionally biased region" description="Basic and acidic residues" evidence="7">
    <location>
        <begin position="1007"/>
        <end position="1018"/>
    </location>
</feature>
<dbReference type="InterPro" id="IPR029334">
    <property type="entry name" value="PP1-bd"/>
</dbReference>
<feature type="compositionally biased region" description="Basic and acidic residues" evidence="7">
    <location>
        <begin position="110"/>
        <end position="119"/>
    </location>
</feature>
<dbReference type="PANTHER" id="PTHR21603">
    <property type="entry name" value="ANTIGEN KI-67-LIKE PROTEIN"/>
    <property type="match status" value="1"/>
</dbReference>
<feature type="domain" description="FHA" evidence="8">
    <location>
        <begin position="28"/>
        <end position="78"/>
    </location>
</feature>
<evidence type="ECO:0000256" key="2">
    <source>
        <dbReference type="ARBA" id="ARBA00022499"/>
    </source>
</evidence>
<feature type="compositionally biased region" description="Basic and acidic residues" evidence="7">
    <location>
        <begin position="436"/>
        <end position="446"/>
    </location>
</feature>
<name>A0A2B4RY07_STYPI</name>
<reference evidence="10" key="1">
    <citation type="journal article" date="2017" name="bioRxiv">
        <title>Comparative analysis of the genomes of Stylophora pistillata and Acropora digitifera provides evidence for extensive differences between species of corals.</title>
        <authorList>
            <person name="Voolstra C.R."/>
            <person name="Li Y."/>
            <person name="Liew Y.J."/>
            <person name="Baumgarten S."/>
            <person name="Zoccola D."/>
            <person name="Flot J.-F."/>
            <person name="Tambutte S."/>
            <person name="Allemand D."/>
            <person name="Aranda M."/>
        </authorList>
    </citation>
    <scope>NUCLEOTIDE SEQUENCE [LARGE SCALE GENOMIC DNA]</scope>
</reference>
<keyword evidence="3" id="KW-0597">Phosphoprotein</keyword>
<proteinExistence type="predicted"/>
<dbReference type="InterPro" id="IPR000253">
    <property type="entry name" value="FHA_dom"/>
</dbReference>
<dbReference type="Pfam" id="PF00498">
    <property type="entry name" value="FHA"/>
    <property type="match status" value="1"/>
</dbReference>
<dbReference type="PANTHER" id="PTHR21603:SF18">
    <property type="entry name" value="ANTIGEN KI-67-LIKE PROTEIN"/>
    <property type="match status" value="1"/>
</dbReference>
<feature type="compositionally biased region" description="Basic and acidic residues" evidence="7">
    <location>
        <begin position="1932"/>
        <end position="1951"/>
    </location>
</feature>
<keyword evidence="10" id="KW-1185">Reference proteome</keyword>
<keyword evidence="5" id="KW-0539">Nucleus</keyword>
<protein>
    <submittedName>
        <fullName evidence="9">Antigen KI-67</fullName>
    </submittedName>
</protein>
<feature type="compositionally biased region" description="Low complexity" evidence="7">
    <location>
        <begin position="295"/>
        <end position="309"/>
    </location>
</feature>
<dbReference type="PROSITE" id="PS50006">
    <property type="entry name" value="FHA_DOMAIN"/>
    <property type="match status" value="1"/>
</dbReference>
<dbReference type="Gene3D" id="2.60.200.20">
    <property type="match status" value="1"/>
</dbReference>
<feature type="region of interest" description="Disordered" evidence="7">
    <location>
        <begin position="1147"/>
        <end position="1172"/>
    </location>
</feature>
<dbReference type="Proteomes" id="UP000225706">
    <property type="component" value="Unassembled WGS sequence"/>
</dbReference>
<dbReference type="GO" id="GO:0007088">
    <property type="term" value="P:regulation of mitotic nuclear division"/>
    <property type="evidence" value="ECO:0007669"/>
    <property type="project" value="TreeGrafter"/>
</dbReference>
<evidence type="ECO:0000313" key="10">
    <source>
        <dbReference type="Proteomes" id="UP000225706"/>
    </source>
</evidence>
<sequence length="2076" mass="230206">MNELIGKIVVIKRNGADGPQFPLRTTECLFGRKPACDIRIQLPNVSLEHALVKVEDKDKIRIVNLSTSNQTLVNGKPITEAEVQHLDVFTICDRSFRFEFASPVLKKAKEKSPKTDTRRSVPLANTPPESQTPKMPVALKGSPRTPATGGSLKENIHRLRRFSMPLQEEDENLTSPASNKPPLSTIFVNAEPQDKSYPQESTEQVSVVKSVEEVKEKTRRNSKWVSFGPVLSPEQFDKDLPPATPVRRGSTPRRGAAASSAKRRRSVLSVPKTDCIRENDDVDEEVDSNAKSSEEQQINNEQVNNNSESFGNETAAVQEKEPRFVGNTPESGQPSSEHATPKSTKPKSRRSSSLFEETKLELTGTSRLTASGEVDLVTEERKDTRRLSLRLAQKSPRQQSIVPEMVSSTTNDDEDIDETILDSDDYTSDEEDSMGEETRREGKETKQNTLLQKGVELQKAKKMATPMRNEIANGVSLRQTKKKMKTPLRKEIEEGVQLNETKKSMATPLKKDIENGTTLRQIKKKMATPLKKEIKEGIKLQQTKKKIATPLKKEIENGTSLRETKKKMATPLKKEIENGTSLRETKKKMATPLKKEIENGTSLRETKKKMATPLKKEIENGTSLRETKKKMATPLKKEIENGTSLRETKKKMATPLKKEIENGTSLRETKKKMATPLKKEIENGTSLRQTKKKMATPLRTDILEGKSMATPLKKDIENGTTLRQIKKKMATPLKKEIKEGIKLQQTKKKIATPLKKEIENGTSLRETKKKMATPLKKEIENGTSLRETKKKMATPLKKEIENGTSLRETKKKMATPLKKEIENGTSLRQTKKKMATPLRTDILEGVKLRETKKKLQTPVRKAIEDGVTLKKTKNKLSTPLQKAIQAKPELRQTKKTMNALLQDDIKQGVELRKTKESMPLEVQIEIIKGRKLKPTKKSLPTPLKKDIGKGITLRKTKKSLTTPLKEQIKKGLPLQKTKKSLPTPVRKQLEGKITLKSTVKSAKRKRSEGGVNDHDAKRMKTSPSEEVTEESEEVQEAPGRRALKTPLRKAIIAGRKLRPTRNRMATPLRNGIHSKPALRAVRRKSSSVRDEIRPRKPTYAEIVKRAKMTAVRRSSKGTSFKFGKTAPMCNKAEAVPPANIADAVAADHEVPSKPVNEPRSIQKRRSTRLHSKDAPQVMIDSVQSSPVTNENAANSTWMSSLARATNGVKARAIPVEDLEGLAEMFATPPMVVLSNKDVSKQEKGNRWLSSLAKATKAPRKRGMPVEDFEGVPEMFATPPSISVAAPNTATEDELTLSPDERDLNLTESLKPSKTPSLRSFGEDTEFVQIVTPINSSRTPSLRSSNSQTVKSAVTPEVLLEMKEAIMTRKTPSLRSSANDAVTVQVVTPLQPSRTPSLRSAKRQTSIFSSESPDIKMDVVQPKVPTKTPSMRSSAQVKTVSAKKVKKPSATDRKSLGLQGLARLMKVPKDNNAVENVEDFFAPGVFASPKLQPKRYSRKSEGLQGVARLLRTPGDIGEEAIVESPKFVGIKQMMRTEKAVVSPNFVGLRTLMQTPKSSERAVEPEEHFVSDLFLPPVEDSSRDTTPTVGQGGCDKEHDVRTINFISSEFQEKTAEASEDVSSETVPKVTRAKRKATEKLPEPVPKRGRSTRAAAKQGSEGKTETRSNPKVVQRKITTRSKKSSAASLPNTPKPMAFKRTQLDPIIEVLSPLPSIHQTVVVAASLTLLGPGAVEKAPTRGRAEETTEFKAQQKEPSRSSRRGIRAKARTDSSSEECGGDEVAEKREGTKRRLKAKVEENCGSSSDVQKAEEETRKSGSKARATRGSQHVAGPRTTRCGRNRRAEVAGVEDKAVNSEAADETIDNSTTTRSRRKARTTEESASVASEEKGTGSEKVQEKDAEATNVRSTRSRKAVGKNKPVDEDKLPQNSRAKRSNKESVVKTDEDTKSEEASLKQRSTRRTRGNPVEKIVSNGSVASLQEVEIFQSESSMNKAGGKREPKGKAPEEPRTTRSTRSANPAKIKAAVEPQQPVRSTRGKKRQFREEEVAVPAAPEAKRTRSSTRLQDVKPPQTRSLRSRK</sequence>
<feature type="region of interest" description="Disordered" evidence="7">
    <location>
        <begin position="935"/>
        <end position="1045"/>
    </location>
</feature>
<feature type="region of interest" description="Disordered" evidence="7">
    <location>
        <begin position="1727"/>
        <end position="2076"/>
    </location>
</feature>
<feature type="region of interest" description="Disordered" evidence="7">
    <location>
        <begin position="229"/>
        <end position="449"/>
    </location>
</feature>
<evidence type="ECO:0000256" key="1">
    <source>
        <dbReference type="ARBA" id="ARBA00004123"/>
    </source>
</evidence>
<dbReference type="GO" id="GO:0005694">
    <property type="term" value="C:chromosome"/>
    <property type="evidence" value="ECO:0007669"/>
    <property type="project" value="TreeGrafter"/>
</dbReference>
<feature type="compositionally biased region" description="Basic and acidic residues" evidence="7">
    <location>
        <begin position="1993"/>
        <end position="2007"/>
    </location>
</feature>
<feature type="compositionally biased region" description="Acidic residues" evidence="7">
    <location>
        <begin position="1026"/>
        <end position="1035"/>
    </location>
</feature>
<accession>A0A2B4RY07</accession>
<comment type="caution">
    <text evidence="9">The sequence shown here is derived from an EMBL/GenBank/DDBJ whole genome shotgun (WGS) entry which is preliminary data.</text>
</comment>
<gene>
    <name evidence="9" type="primary">MKI67</name>
    <name evidence="9" type="ORF">AWC38_SpisGene14389</name>
</gene>
<feature type="compositionally biased region" description="Basic and acidic residues" evidence="7">
    <location>
        <begin position="1839"/>
        <end position="1851"/>
    </location>
</feature>
<evidence type="ECO:0000256" key="6">
    <source>
        <dbReference type="ARBA" id="ARBA00023306"/>
    </source>
</evidence>
<feature type="compositionally biased region" description="Basic and acidic residues" evidence="7">
    <location>
        <begin position="1734"/>
        <end position="1755"/>
    </location>
</feature>
<evidence type="ECO:0000259" key="8">
    <source>
        <dbReference type="PROSITE" id="PS50006"/>
    </source>
</evidence>
<dbReference type="SMART" id="SM00240">
    <property type="entry name" value="FHA"/>
    <property type="match status" value="1"/>
</dbReference>
<evidence type="ECO:0000256" key="7">
    <source>
        <dbReference type="SAM" id="MobiDB-lite"/>
    </source>
</evidence>
<feature type="region of interest" description="Disordered" evidence="7">
    <location>
        <begin position="1609"/>
        <end position="1694"/>
    </location>
</feature>
<feature type="region of interest" description="Disordered" evidence="7">
    <location>
        <begin position="107"/>
        <end position="151"/>
    </location>
</feature>
<feature type="region of interest" description="Disordered" evidence="7">
    <location>
        <begin position="1574"/>
        <end position="1595"/>
    </location>
</feature>
<comment type="subcellular location">
    <subcellularLocation>
        <location evidence="1">Nucleus</location>
    </subcellularLocation>
</comment>
<feature type="compositionally biased region" description="Basic residues" evidence="7">
    <location>
        <begin position="1670"/>
        <end position="1680"/>
    </location>
</feature>
<feature type="compositionally biased region" description="Basic and acidic residues" evidence="7">
    <location>
        <begin position="1883"/>
        <end position="1899"/>
    </location>
</feature>
<feature type="compositionally biased region" description="Basic and acidic residues" evidence="7">
    <location>
        <begin position="1633"/>
        <end position="1643"/>
    </location>
</feature>
<keyword evidence="4" id="KW-0832">Ubl conjugation</keyword>
<evidence type="ECO:0000313" key="9">
    <source>
        <dbReference type="EMBL" id="PFX21132.1"/>
    </source>
</evidence>
<dbReference type="Pfam" id="PF15276">
    <property type="entry name" value="PP1_bind"/>
    <property type="match status" value="1"/>
</dbReference>
<keyword evidence="6" id="KW-0131">Cell cycle</keyword>
<organism evidence="9 10">
    <name type="scientific">Stylophora pistillata</name>
    <name type="common">Smooth cauliflower coral</name>
    <dbReference type="NCBI Taxonomy" id="50429"/>
    <lineage>
        <taxon>Eukaryota</taxon>
        <taxon>Metazoa</taxon>
        <taxon>Cnidaria</taxon>
        <taxon>Anthozoa</taxon>
        <taxon>Hexacorallia</taxon>
        <taxon>Scleractinia</taxon>
        <taxon>Astrocoeniina</taxon>
        <taxon>Pocilloporidae</taxon>
        <taxon>Stylophora</taxon>
    </lineage>
</organism>
<feature type="region of interest" description="Disordered" evidence="7">
    <location>
        <begin position="1392"/>
        <end position="1412"/>
    </location>
</feature>
<evidence type="ECO:0000256" key="5">
    <source>
        <dbReference type="ARBA" id="ARBA00023242"/>
    </source>
</evidence>
<dbReference type="CDD" id="cd22673">
    <property type="entry name" value="FHA_Ki67"/>
    <property type="match status" value="1"/>
</dbReference>
<dbReference type="InterPro" id="IPR008984">
    <property type="entry name" value="SMAD_FHA_dom_sf"/>
</dbReference>
<dbReference type="STRING" id="50429.A0A2B4RY07"/>
<dbReference type="OrthoDB" id="6288785at2759"/>
<feature type="compositionally biased region" description="Polar residues" evidence="7">
    <location>
        <begin position="328"/>
        <end position="338"/>
    </location>
</feature>
<dbReference type="GO" id="GO:0005634">
    <property type="term" value="C:nucleus"/>
    <property type="evidence" value="ECO:0007669"/>
    <property type="project" value="UniProtKB-SubCell"/>
</dbReference>
<dbReference type="EMBL" id="LSMT01000290">
    <property type="protein sequence ID" value="PFX21132.1"/>
    <property type="molecule type" value="Genomic_DNA"/>
</dbReference>
<keyword evidence="2" id="KW-1017">Isopeptide bond</keyword>
<dbReference type="SUPFAM" id="SSF49879">
    <property type="entry name" value="SMAD/FHA domain"/>
    <property type="match status" value="1"/>
</dbReference>
<feature type="compositionally biased region" description="Acidic residues" evidence="7">
    <location>
        <begin position="411"/>
        <end position="435"/>
    </location>
</feature>
<evidence type="ECO:0000256" key="4">
    <source>
        <dbReference type="ARBA" id="ARBA00022843"/>
    </source>
</evidence>
<feature type="compositionally biased region" description="Polar residues" evidence="7">
    <location>
        <begin position="1392"/>
        <end position="1411"/>
    </location>
</feature>
<evidence type="ECO:0000256" key="3">
    <source>
        <dbReference type="ARBA" id="ARBA00022553"/>
    </source>
</evidence>